<dbReference type="GO" id="GO:0071555">
    <property type="term" value="P:cell wall organization"/>
    <property type="evidence" value="ECO:0007669"/>
    <property type="project" value="UniProtKB-KW"/>
</dbReference>
<reference evidence="9" key="1">
    <citation type="submission" date="2022-02" db="EMBL/GenBank/DDBJ databases">
        <authorList>
            <person name="Henning P.M."/>
            <person name="McCubbin A.G."/>
            <person name="Shore J.S."/>
        </authorList>
    </citation>
    <scope>NUCLEOTIDE SEQUENCE</scope>
    <source>
        <strain evidence="9">F60SS</strain>
        <tissue evidence="9">Leaves</tissue>
    </source>
</reference>
<sequence>MKSTIKTGDDCISIGPGSANLWIEGVSIGSSGKDVEEPGVQNVTVKRTIFADTTNGFRIKSWARPASNGFVRGVRFVGAPYEKCAESYCHRPALLSSQLELS</sequence>
<dbReference type="InterPro" id="IPR000743">
    <property type="entry name" value="Glyco_hydro_28"/>
</dbReference>
<dbReference type="SUPFAM" id="SSF51126">
    <property type="entry name" value="Pectin lyase-like"/>
    <property type="match status" value="1"/>
</dbReference>
<evidence type="ECO:0000256" key="2">
    <source>
        <dbReference type="ARBA" id="ARBA00008834"/>
    </source>
</evidence>
<comment type="caution">
    <text evidence="9">The sequence shown here is derived from an EMBL/GenBank/DDBJ whole genome shotgun (WGS) entry which is preliminary data.</text>
</comment>
<keyword evidence="5 8" id="KW-0378">Hydrolase</keyword>
<reference evidence="9" key="2">
    <citation type="journal article" date="2023" name="Plants (Basel)">
        <title>Annotation of the Turnera subulata (Passifloraceae) Draft Genome Reveals the S-Locus Evolved after the Divergence of Turneroideae from Passifloroideae in a Stepwise Manner.</title>
        <authorList>
            <person name="Henning P.M."/>
            <person name="Roalson E.H."/>
            <person name="Mir W."/>
            <person name="McCubbin A.G."/>
            <person name="Shore J.S."/>
        </authorList>
    </citation>
    <scope>NUCLEOTIDE SEQUENCE</scope>
    <source>
        <strain evidence="9">F60SS</strain>
    </source>
</reference>
<dbReference type="OrthoDB" id="187139at2759"/>
<keyword evidence="3" id="KW-0134">Cell wall</keyword>
<evidence type="ECO:0000256" key="1">
    <source>
        <dbReference type="ARBA" id="ARBA00004191"/>
    </source>
</evidence>
<dbReference type="GO" id="GO:0005975">
    <property type="term" value="P:carbohydrate metabolic process"/>
    <property type="evidence" value="ECO:0007669"/>
    <property type="project" value="InterPro"/>
</dbReference>
<evidence type="ECO:0000256" key="5">
    <source>
        <dbReference type="ARBA" id="ARBA00022801"/>
    </source>
</evidence>
<organism evidence="9 10">
    <name type="scientific">Turnera subulata</name>
    <dbReference type="NCBI Taxonomy" id="218843"/>
    <lineage>
        <taxon>Eukaryota</taxon>
        <taxon>Viridiplantae</taxon>
        <taxon>Streptophyta</taxon>
        <taxon>Embryophyta</taxon>
        <taxon>Tracheophyta</taxon>
        <taxon>Spermatophyta</taxon>
        <taxon>Magnoliopsida</taxon>
        <taxon>eudicotyledons</taxon>
        <taxon>Gunneridae</taxon>
        <taxon>Pentapetalae</taxon>
        <taxon>rosids</taxon>
        <taxon>fabids</taxon>
        <taxon>Malpighiales</taxon>
        <taxon>Passifloraceae</taxon>
        <taxon>Turnera</taxon>
    </lineage>
</organism>
<evidence type="ECO:0000256" key="3">
    <source>
        <dbReference type="ARBA" id="ARBA00022512"/>
    </source>
</evidence>
<dbReference type="Pfam" id="PF00295">
    <property type="entry name" value="Glyco_hydro_28"/>
    <property type="match status" value="1"/>
</dbReference>
<evidence type="ECO:0000313" key="9">
    <source>
        <dbReference type="EMBL" id="KAJ4837564.1"/>
    </source>
</evidence>
<protein>
    <submittedName>
        <fullName evidence="9">Uncharacterized protein</fullName>
    </submittedName>
</protein>
<proteinExistence type="inferred from homology"/>
<evidence type="ECO:0000256" key="4">
    <source>
        <dbReference type="ARBA" id="ARBA00022525"/>
    </source>
</evidence>
<dbReference type="Proteomes" id="UP001141552">
    <property type="component" value="Unassembled WGS sequence"/>
</dbReference>
<keyword evidence="7" id="KW-0961">Cell wall biogenesis/degradation</keyword>
<evidence type="ECO:0000256" key="8">
    <source>
        <dbReference type="RuleBase" id="RU361169"/>
    </source>
</evidence>
<gene>
    <name evidence="9" type="ORF">Tsubulata_050996</name>
</gene>
<evidence type="ECO:0000256" key="7">
    <source>
        <dbReference type="ARBA" id="ARBA00023316"/>
    </source>
</evidence>
<dbReference type="EMBL" id="JAKUCV010003799">
    <property type="protein sequence ID" value="KAJ4837564.1"/>
    <property type="molecule type" value="Genomic_DNA"/>
</dbReference>
<comment type="similarity">
    <text evidence="2 8">Belongs to the glycosyl hydrolase 28 family.</text>
</comment>
<comment type="subcellular location">
    <subcellularLocation>
        <location evidence="1">Secreted</location>
        <location evidence="1">Cell wall</location>
    </subcellularLocation>
</comment>
<dbReference type="InterPro" id="IPR011050">
    <property type="entry name" value="Pectin_lyase_fold/virulence"/>
</dbReference>
<keyword evidence="4" id="KW-0964">Secreted</keyword>
<evidence type="ECO:0000256" key="6">
    <source>
        <dbReference type="ARBA" id="ARBA00023295"/>
    </source>
</evidence>
<keyword evidence="6 8" id="KW-0326">Glycosidase</keyword>
<dbReference type="PANTHER" id="PTHR31375">
    <property type="match status" value="1"/>
</dbReference>
<dbReference type="InterPro" id="IPR012334">
    <property type="entry name" value="Pectin_lyas_fold"/>
</dbReference>
<dbReference type="AlphaFoldDB" id="A0A9Q0FVK0"/>
<evidence type="ECO:0000313" key="10">
    <source>
        <dbReference type="Proteomes" id="UP001141552"/>
    </source>
</evidence>
<keyword evidence="10" id="KW-1185">Reference proteome</keyword>
<accession>A0A9Q0FVK0</accession>
<name>A0A9Q0FVK0_9ROSI</name>
<dbReference type="GO" id="GO:0004650">
    <property type="term" value="F:polygalacturonase activity"/>
    <property type="evidence" value="ECO:0007669"/>
    <property type="project" value="InterPro"/>
</dbReference>
<dbReference type="Gene3D" id="2.160.20.10">
    <property type="entry name" value="Single-stranded right-handed beta-helix, Pectin lyase-like"/>
    <property type="match status" value="1"/>
</dbReference>